<dbReference type="PROSITE" id="PS50110">
    <property type="entry name" value="RESPONSE_REGULATORY"/>
    <property type="match status" value="1"/>
</dbReference>
<evidence type="ECO:0000256" key="1">
    <source>
        <dbReference type="ARBA" id="ARBA00022553"/>
    </source>
</evidence>
<organism evidence="4 5">
    <name type="scientific">Roseovarius nanhaiticus</name>
    <dbReference type="NCBI Taxonomy" id="573024"/>
    <lineage>
        <taxon>Bacteria</taxon>
        <taxon>Pseudomonadati</taxon>
        <taxon>Pseudomonadota</taxon>
        <taxon>Alphaproteobacteria</taxon>
        <taxon>Rhodobacterales</taxon>
        <taxon>Roseobacteraceae</taxon>
        <taxon>Roseovarius</taxon>
    </lineage>
</organism>
<dbReference type="STRING" id="573024.SAMN05216208_1233"/>
<evidence type="ECO:0000259" key="3">
    <source>
        <dbReference type="PROSITE" id="PS50110"/>
    </source>
</evidence>
<feature type="modified residue" description="4-aspartylphosphate" evidence="2">
    <location>
        <position position="54"/>
    </location>
</feature>
<keyword evidence="1 2" id="KW-0597">Phosphoprotein</keyword>
<dbReference type="Proteomes" id="UP000186019">
    <property type="component" value="Unassembled WGS sequence"/>
</dbReference>
<feature type="domain" description="Response regulatory" evidence="3">
    <location>
        <begin position="2"/>
        <end position="121"/>
    </location>
</feature>
<dbReference type="InterPro" id="IPR001789">
    <property type="entry name" value="Sig_transdc_resp-reg_receiver"/>
</dbReference>
<accession>A0A1N7FBS0</accession>
<evidence type="ECO:0000256" key="2">
    <source>
        <dbReference type="PROSITE-ProRule" id="PRU00169"/>
    </source>
</evidence>
<dbReference type="InterPro" id="IPR050595">
    <property type="entry name" value="Bact_response_regulator"/>
</dbReference>
<keyword evidence="5" id="KW-1185">Reference proteome</keyword>
<dbReference type="PANTHER" id="PTHR44591:SF3">
    <property type="entry name" value="RESPONSE REGULATORY DOMAIN-CONTAINING PROTEIN"/>
    <property type="match status" value="1"/>
</dbReference>
<dbReference type="SMART" id="SM00448">
    <property type="entry name" value="REC"/>
    <property type="match status" value="1"/>
</dbReference>
<evidence type="ECO:0000313" key="5">
    <source>
        <dbReference type="Proteomes" id="UP000186019"/>
    </source>
</evidence>
<dbReference type="SUPFAM" id="SSF52172">
    <property type="entry name" value="CheY-like"/>
    <property type="match status" value="1"/>
</dbReference>
<sequence length="329" mass="36218">MKIIAVDDDGVALDLLNECLQAGDFHHVTLMSSPTDMMKRLNDSAIAYDCILLDIEMPGKDGIQLCAEIRQQPRYKNTPIIMITQNREHAAVERAFSNGATDYITKPFSFFEVLTRIKLAERLVQERRAAMDSYLSMRTNDETGPHLSLVLSDPAEDTARDLAKAKTGKSKVLSLGVFQNYLDQVTSGDTCDTQLFAIKLHRIDEIFANSSAQEFLALLDSAARAVHAEFAPHTIFLAHAGNGILLCACKRAAVQRAKVIAQSLESNLRAGTLPDVCRRSIPLQVSAGLPFRLKPTLKLNFNRASKAAISRVELRDPAPAGNRSQLRVG</sequence>
<protein>
    <submittedName>
        <fullName evidence="4">Response regulator receiver domain-containing protein</fullName>
    </submittedName>
</protein>
<reference evidence="4 5" key="1">
    <citation type="submission" date="2017-01" db="EMBL/GenBank/DDBJ databases">
        <authorList>
            <person name="Mah S.A."/>
            <person name="Swanson W.J."/>
            <person name="Moy G.W."/>
            <person name="Vacquier V.D."/>
        </authorList>
    </citation>
    <scope>NUCLEOTIDE SEQUENCE [LARGE SCALE GENOMIC DNA]</scope>
    <source>
        <strain evidence="4 5">DSM 29590</strain>
    </source>
</reference>
<dbReference type="OrthoDB" id="7326651at2"/>
<name>A0A1N7FBS0_9RHOB</name>
<dbReference type="AlphaFoldDB" id="A0A1N7FBS0"/>
<dbReference type="EMBL" id="FTNV01000001">
    <property type="protein sequence ID" value="SIR97675.1"/>
    <property type="molecule type" value="Genomic_DNA"/>
</dbReference>
<dbReference type="RefSeq" id="WP_076531319.1">
    <property type="nucleotide sequence ID" value="NZ_FOAC01000001.1"/>
</dbReference>
<dbReference type="Gene3D" id="3.40.50.2300">
    <property type="match status" value="1"/>
</dbReference>
<gene>
    <name evidence="4" type="ORF">SAMN05421666_0903</name>
</gene>
<dbReference type="Pfam" id="PF00072">
    <property type="entry name" value="Response_reg"/>
    <property type="match status" value="1"/>
</dbReference>
<dbReference type="InterPro" id="IPR011006">
    <property type="entry name" value="CheY-like_superfamily"/>
</dbReference>
<proteinExistence type="predicted"/>
<dbReference type="GO" id="GO:0000160">
    <property type="term" value="P:phosphorelay signal transduction system"/>
    <property type="evidence" value="ECO:0007669"/>
    <property type="project" value="InterPro"/>
</dbReference>
<evidence type="ECO:0000313" key="4">
    <source>
        <dbReference type="EMBL" id="SIR97675.1"/>
    </source>
</evidence>
<dbReference type="PANTHER" id="PTHR44591">
    <property type="entry name" value="STRESS RESPONSE REGULATOR PROTEIN 1"/>
    <property type="match status" value="1"/>
</dbReference>